<dbReference type="InterPro" id="IPR003661">
    <property type="entry name" value="HisK_dim/P_dom"/>
</dbReference>
<dbReference type="GO" id="GO:0006355">
    <property type="term" value="P:regulation of DNA-templated transcription"/>
    <property type="evidence" value="ECO:0007669"/>
    <property type="project" value="InterPro"/>
</dbReference>
<keyword evidence="6 13" id="KW-0812">Transmembrane</keyword>
<dbReference type="Proteomes" id="UP000009374">
    <property type="component" value="Unassembled WGS sequence"/>
</dbReference>
<keyword evidence="9" id="KW-0067">ATP-binding</keyword>
<feature type="transmembrane region" description="Helical" evidence="13">
    <location>
        <begin position="98"/>
        <end position="125"/>
    </location>
</feature>
<dbReference type="SUPFAM" id="SSF47384">
    <property type="entry name" value="Homodimeric domain of signal transducing histidine kinase"/>
    <property type="match status" value="1"/>
</dbReference>
<dbReference type="InterPro" id="IPR013767">
    <property type="entry name" value="PAS_fold"/>
</dbReference>
<keyword evidence="8 17" id="KW-0418">Kinase</keyword>
<dbReference type="PROSITE" id="PS50885">
    <property type="entry name" value="HAMP"/>
    <property type="match status" value="1"/>
</dbReference>
<feature type="transmembrane region" description="Helical" evidence="13">
    <location>
        <begin position="55"/>
        <end position="78"/>
    </location>
</feature>
<sequence length="750" mass="82477">MDPSPSGQGGSPPPRPSRIPSLSPALLTGAGLLFFLLVTGIEFQHASDRSGSDLVARVIVVLLFNIDVVLAVLLLYVLLRSVVKIYWNRTGSGFGSGFQARLIGSFLLMVMIPSFLLFVVASGFLNTSVQRWFTFPVSASLRASSSVSRAYDREVRLDVLRTARSLAMGAGGWPAGRGGSLAAFLSDTRRRLALSGLELYRVRGEKGGIPVRLARSLDINVRLLDPPGPALFSGLPPGGTVAVQKSGVGTLVRALVPVTLARRGSPEPAVLVVDHLVPERFSRTLAGLSRAYTDYRELRQFRNPIRQSYLLVFFMITIMIIFGAVWFGLYLARRITRPLLALEKATEEVARGNLSVRVPLTGEEEFGVLVESFNQMTSDLALSTETLQQTNLELSHRREYMEKVLEHIGTGVFSLNREKIVTTFNRSAEEILAIPRSFVLGRPLGEVLHPAFHAFDHWIDRVVPSGELHVEEEVTVDAGGSLQTYRMRYNRFEDPGAGAVVVFDDVTTLQNAQKALAWREVAQRIAHEIKNPLTPIQLAAERLRRKFSDRAPDLPQVFEESIRTIVSEVAGIKHLVDEFSTYARLPESRPVRASLEPVLLESVVLYRSAHREVVFEVEIEPGLPDLLIDPKAIRRVFSNLFENAIEAMGGRGRIGIRVFADRARSHLRVEVADDGPGVPPEMADRIFLPYFSTREKGSGLGLAIVSRIVSEHRGGVFYSPGEHGGSVFTLDLPIPPPERGAPGPPEGGSL</sequence>
<dbReference type="InterPro" id="IPR003660">
    <property type="entry name" value="HAMP_dom"/>
</dbReference>
<dbReference type="InterPro" id="IPR003594">
    <property type="entry name" value="HATPase_dom"/>
</dbReference>
<dbReference type="InterPro" id="IPR017232">
    <property type="entry name" value="NtrY"/>
</dbReference>
<evidence type="ECO:0000256" key="8">
    <source>
        <dbReference type="ARBA" id="ARBA00022777"/>
    </source>
</evidence>
<dbReference type="InterPro" id="IPR036890">
    <property type="entry name" value="HATPase_C_sf"/>
</dbReference>
<evidence type="ECO:0000313" key="17">
    <source>
        <dbReference type="EMBL" id="EES52215.1"/>
    </source>
</evidence>
<evidence type="ECO:0000256" key="5">
    <source>
        <dbReference type="ARBA" id="ARBA00022679"/>
    </source>
</evidence>
<organism evidence="17 18">
    <name type="scientific">Leptospirillum ferrodiazotrophum</name>
    <dbReference type="NCBI Taxonomy" id="412449"/>
    <lineage>
        <taxon>Bacteria</taxon>
        <taxon>Pseudomonadati</taxon>
        <taxon>Nitrospirota</taxon>
        <taxon>Nitrospiria</taxon>
        <taxon>Nitrospirales</taxon>
        <taxon>Nitrospiraceae</taxon>
        <taxon>Leptospirillum</taxon>
    </lineage>
</organism>
<evidence type="ECO:0000259" key="15">
    <source>
        <dbReference type="PROSITE" id="PS50112"/>
    </source>
</evidence>
<dbReference type="GO" id="GO:0000155">
    <property type="term" value="F:phosphorelay sensor kinase activity"/>
    <property type="evidence" value="ECO:0007669"/>
    <property type="project" value="InterPro"/>
</dbReference>
<dbReference type="InterPro" id="IPR005467">
    <property type="entry name" value="His_kinase_dom"/>
</dbReference>
<dbReference type="SMART" id="SM00091">
    <property type="entry name" value="PAS"/>
    <property type="match status" value="1"/>
</dbReference>
<evidence type="ECO:0000256" key="6">
    <source>
        <dbReference type="ARBA" id="ARBA00022692"/>
    </source>
</evidence>
<keyword evidence="10 13" id="KW-1133">Transmembrane helix</keyword>
<dbReference type="PANTHER" id="PTHR42878:SF7">
    <property type="entry name" value="SENSOR HISTIDINE KINASE GLRK"/>
    <property type="match status" value="1"/>
</dbReference>
<dbReference type="GO" id="GO:0000156">
    <property type="term" value="F:phosphorelay response regulator activity"/>
    <property type="evidence" value="ECO:0007669"/>
    <property type="project" value="TreeGrafter"/>
</dbReference>
<evidence type="ECO:0000259" key="14">
    <source>
        <dbReference type="PROSITE" id="PS50109"/>
    </source>
</evidence>
<dbReference type="Pfam" id="PF00512">
    <property type="entry name" value="HisKA"/>
    <property type="match status" value="1"/>
</dbReference>
<evidence type="ECO:0000256" key="1">
    <source>
        <dbReference type="ARBA" id="ARBA00000085"/>
    </source>
</evidence>
<dbReference type="PANTHER" id="PTHR42878">
    <property type="entry name" value="TWO-COMPONENT HISTIDINE KINASE"/>
    <property type="match status" value="1"/>
</dbReference>
<dbReference type="Pfam" id="PF00672">
    <property type="entry name" value="HAMP"/>
    <property type="match status" value="1"/>
</dbReference>
<dbReference type="PROSITE" id="PS50112">
    <property type="entry name" value="PAS"/>
    <property type="match status" value="1"/>
</dbReference>
<dbReference type="SUPFAM" id="SSF158472">
    <property type="entry name" value="HAMP domain-like"/>
    <property type="match status" value="1"/>
</dbReference>
<name>C6HYD0_9BACT</name>
<comment type="subcellular location">
    <subcellularLocation>
        <location evidence="2">Membrane</location>
        <topology evidence="2">Multi-pass membrane protein</topology>
    </subcellularLocation>
</comment>
<reference evidence="17 18" key="1">
    <citation type="journal article" date="2009" name="Appl. Environ. Microbiol.">
        <title>Community genomic and proteomic analyses of chemoautotrophic iron-oxidizing "Leptospirillum rubarum" (Group II) and "Leptospirillum ferrodiazotrophum" (Group III) bacteria in acid mine drainage biofilms.</title>
        <authorList>
            <person name="Goltsman D.S."/>
            <person name="Denef V.J."/>
            <person name="Singer S.W."/>
            <person name="VerBerkmoes N.C."/>
            <person name="Lefsrud M."/>
            <person name="Mueller R.S."/>
            <person name="Dick G.J."/>
            <person name="Sun C.L."/>
            <person name="Wheeler K.E."/>
            <person name="Zemla A."/>
            <person name="Baker B.J."/>
            <person name="Hauser L."/>
            <person name="Land M."/>
            <person name="Shah M.B."/>
            <person name="Thelen M.P."/>
            <person name="Hettich R.L."/>
            <person name="Banfield J.F."/>
        </authorList>
    </citation>
    <scope>NUCLEOTIDE SEQUENCE [LARGE SCALE GENOMIC DNA]</scope>
</reference>
<feature type="domain" description="PAS" evidence="15">
    <location>
        <begin position="397"/>
        <end position="450"/>
    </location>
</feature>
<dbReference type="GO" id="GO:0007234">
    <property type="term" value="P:osmosensory signaling via phosphorelay pathway"/>
    <property type="evidence" value="ECO:0007669"/>
    <property type="project" value="TreeGrafter"/>
</dbReference>
<protein>
    <recommendedName>
        <fullName evidence="3">histidine kinase</fullName>
        <ecNumber evidence="3">2.7.13.3</ecNumber>
    </recommendedName>
</protein>
<dbReference type="CDD" id="cd00130">
    <property type="entry name" value="PAS"/>
    <property type="match status" value="1"/>
</dbReference>
<feature type="domain" description="Histidine kinase" evidence="14">
    <location>
        <begin position="524"/>
        <end position="736"/>
    </location>
</feature>
<dbReference type="GO" id="GO:0005524">
    <property type="term" value="F:ATP binding"/>
    <property type="evidence" value="ECO:0007669"/>
    <property type="project" value="UniProtKB-KW"/>
</dbReference>
<evidence type="ECO:0000256" key="4">
    <source>
        <dbReference type="ARBA" id="ARBA00022553"/>
    </source>
</evidence>
<evidence type="ECO:0000256" key="13">
    <source>
        <dbReference type="SAM" id="Phobius"/>
    </source>
</evidence>
<dbReference type="SMART" id="SM00387">
    <property type="entry name" value="HATPase_c"/>
    <property type="match status" value="1"/>
</dbReference>
<feature type="transmembrane region" description="Helical" evidence="13">
    <location>
        <begin position="309"/>
        <end position="332"/>
    </location>
</feature>
<dbReference type="SUPFAM" id="SSF55785">
    <property type="entry name" value="PYP-like sensor domain (PAS domain)"/>
    <property type="match status" value="1"/>
</dbReference>
<dbReference type="Pfam" id="PF02518">
    <property type="entry name" value="HATPase_c"/>
    <property type="match status" value="1"/>
</dbReference>
<gene>
    <name evidence="17" type="ORF">UBAL3_94240007</name>
</gene>
<comment type="catalytic activity">
    <reaction evidence="1">
        <text>ATP + protein L-histidine = ADP + protein N-phospho-L-histidine.</text>
        <dbReference type="EC" id="2.7.13.3"/>
    </reaction>
</comment>
<dbReference type="PIRSF" id="PIRSF037532">
    <property type="entry name" value="STHK_NtrY"/>
    <property type="match status" value="1"/>
</dbReference>
<evidence type="ECO:0000259" key="16">
    <source>
        <dbReference type="PROSITE" id="PS50885"/>
    </source>
</evidence>
<dbReference type="SMART" id="SM00388">
    <property type="entry name" value="HisKA"/>
    <property type="match status" value="1"/>
</dbReference>
<dbReference type="InterPro" id="IPR000014">
    <property type="entry name" value="PAS"/>
</dbReference>
<dbReference type="CDD" id="cd00082">
    <property type="entry name" value="HisKA"/>
    <property type="match status" value="1"/>
</dbReference>
<dbReference type="CDD" id="cd06225">
    <property type="entry name" value="HAMP"/>
    <property type="match status" value="1"/>
</dbReference>
<feature type="domain" description="HAMP" evidence="16">
    <location>
        <begin position="333"/>
        <end position="385"/>
    </location>
</feature>
<proteinExistence type="predicted"/>
<dbReference type="EC" id="2.7.13.3" evidence="3"/>
<feature type="transmembrane region" description="Helical" evidence="13">
    <location>
        <begin position="22"/>
        <end position="43"/>
    </location>
</feature>
<dbReference type="Gene3D" id="6.10.340.10">
    <property type="match status" value="1"/>
</dbReference>
<keyword evidence="5" id="KW-0808">Transferase</keyword>
<keyword evidence="11" id="KW-0902">Two-component regulatory system</keyword>
<evidence type="ECO:0000256" key="9">
    <source>
        <dbReference type="ARBA" id="ARBA00022840"/>
    </source>
</evidence>
<keyword evidence="7" id="KW-0547">Nucleotide-binding</keyword>
<dbReference type="Gene3D" id="3.30.450.20">
    <property type="entry name" value="PAS domain"/>
    <property type="match status" value="1"/>
</dbReference>
<dbReference type="InterPro" id="IPR035965">
    <property type="entry name" value="PAS-like_dom_sf"/>
</dbReference>
<dbReference type="Gene3D" id="1.10.287.130">
    <property type="match status" value="1"/>
</dbReference>
<evidence type="ECO:0000313" key="18">
    <source>
        <dbReference type="Proteomes" id="UP000009374"/>
    </source>
</evidence>
<dbReference type="SUPFAM" id="SSF55874">
    <property type="entry name" value="ATPase domain of HSP90 chaperone/DNA topoisomerase II/histidine kinase"/>
    <property type="match status" value="1"/>
</dbReference>
<dbReference type="PROSITE" id="PS50109">
    <property type="entry name" value="HIS_KIN"/>
    <property type="match status" value="1"/>
</dbReference>
<dbReference type="AlphaFoldDB" id="C6HYD0"/>
<dbReference type="GO" id="GO:0016020">
    <property type="term" value="C:membrane"/>
    <property type="evidence" value="ECO:0007669"/>
    <property type="project" value="UniProtKB-SubCell"/>
</dbReference>
<evidence type="ECO:0000256" key="12">
    <source>
        <dbReference type="ARBA" id="ARBA00023136"/>
    </source>
</evidence>
<dbReference type="PRINTS" id="PR00344">
    <property type="entry name" value="BCTRLSENSOR"/>
</dbReference>
<dbReference type="InterPro" id="IPR036097">
    <property type="entry name" value="HisK_dim/P_sf"/>
</dbReference>
<evidence type="ECO:0000256" key="3">
    <source>
        <dbReference type="ARBA" id="ARBA00012438"/>
    </source>
</evidence>
<keyword evidence="18" id="KW-1185">Reference proteome</keyword>
<evidence type="ECO:0000256" key="10">
    <source>
        <dbReference type="ARBA" id="ARBA00022989"/>
    </source>
</evidence>
<keyword evidence="4" id="KW-0597">Phosphoprotein</keyword>
<evidence type="ECO:0000256" key="7">
    <source>
        <dbReference type="ARBA" id="ARBA00022741"/>
    </source>
</evidence>
<keyword evidence="12 13" id="KW-0472">Membrane</keyword>
<dbReference type="InterPro" id="IPR004358">
    <property type="entry name" value="Sig_transdc_His_kin-like_C"/>
</dbReference>
<dbReference type="GO" id="GO:0030295">
    <property type="term" value="F:protein kinase activator activity"/>
    <property type="evidence" value="ECO:0007669"/>
    <property type="project" value="TreeGrafter"/>
</dbReference>
<dbReference type="InterPro" id="IPR050351">
    <property type="entry name" value="BphY/WalK/GraS-like"/>
</dbReference>
<dbReference type="Gene3D" id="3.30.565.10">
    <property type="entry name" value="Histidine kinase-like ATPase, C-terminal domain"/>
    <property type="match status" value="1"/>
</dbReference>
<dbReference type="SMART" id="SM00304">
    <property type="entry name" value="HAMP"/>
    <property type="match status" value="1"/>
</dbReference>
<evidence type="ECO:0000256" key="11">
    <source>
        <dbReference type="ARBA" id="ARBA00023012"/>
    </source>
</evidence>
<evidence type="ECO:0000256" key="2">
    <source>
        <dbReference type="ARBA" id="ARBA00004141"/>
    </source>
</evidence>
<dbReference type="Pfam" id="PF00989">
    <property type="entry name" value="PAS"/>
    <property type="match status" value="1"/>
</dbReference>
<dbReference type="EMBL" id="GG693878">
    <property type="protein sequence ID" value="EES52215.1"/>
    <property type="molecule type" value="Genomic_DNA"/>
</dbReference>
<accession>C6HYD0</accession>